<dbReference type="Proteomes" id="UP000684084">
    <property type="component" value="Unassembled WGS sequence"/>
</dbReference>
<dbReference type="EMBL" id="CAGKOT010000028">
    <property type="protein sequence ID" value="CAB5370565.1"/>
    <property type="molecule type" value="Genomic_DNA"/>
</dbReference>
<name>A0A915ZBP2_9GLOM</name>
<evidence type="ECO:0000313" key="2">
    <source>
        <dbReference type="Proteomes" id="UP000684084"/>
    </source>
</evidence>
<protein>
    <submittedName>
        <fullName evidence="1">Uncharacterized protein</fullName>
    </submittedName>
</protein>
<reference evidence="1" key="1">
    <citation type="submission" date="2020-05" db="EMBL/GenBank/DDBJ databases">
        <authorList>
            <person name="Rincon C."/>
            <person name="Sanders R I."/>
            <person name="Robbins C."/>
            <person name="Chaturvedi A."/>
        </authorList>
    </citation>
    <scope>NUCLEOTIDE SEQUENCE</scope>
    <source>
        <strain evidence="1">CHB12</strain>
    </source>
</reference>
<sequence length="273" mass="30847">MFYQKTARRVGQRADQVEFMRGQAKAVAIIDRLRLWVDHEDLRRGLFDDRTGNLARQRVGRALGAEADDAVAFSDRLFPILDAQHERGIVERFPAFIDHDDAGRAIQPLFDAVEQIHHHRRARGGIVEDLRHVEAERRHVEIERVFFIVEQPRIIALAAPRRQARGQIERGRASASTEQLDEIAQPPERARLAEIGVDRIGDARQVLRVERGASARYELRHPVAQKAPVGGLVLQQQRVEPGRLAGTQQIIAPANRAQEDLRAAILVEIDGAR</sequence>
<organism evidence="1 2">
    <name type="scientific">Rhizophagus irregularis</name>
    <dbReference type="NCBI Taxonomy" id="588596"/>
    <lineage>
        <taxon>Eukaryota</taxon>
        <taxon>Fungi</taxon>
        <taxon>Fungi incertae sedis</taxon>
        <taxon>Mucoromycota</taxon>
        <taxon>Glomeromycotina</taxon>
        <taxon>Glomeromycetes</taxon>
        <taxon>Glomerales</taxon>
        <taxon>Glomeraceae</taxon>
        <taxon>Rhizophagus</taxon>
    </lineage>
</organism>
<proteinExistence type="predicted"/>
<accession>A0A915ZBP2</accession>
<evidence type="ECO:0000313" key="1">
    <source>
        <dbReference type="EMBL" id="CAB5370565.1"/>
    </source>
</evidence>
<comment type="caution">
    <text evidence="1">The sequence shown here is derived from an EMBL/GenBank/DDBJ whole genome shotgun (WGS) entry which is preliminary data.</text>
</comment>
<dbReference type="AlphaFoldDB" id="A0A915ZBP2"/>
<gene>
    <name evidence="1" type="ORF">CHRIB12_LOCUS12680</name>
</gene>